<evidence type="ECO:0000256" key="1">
    <source>
        <dbReference type="ARBA" id="ARBA00004141"/>
    </source>
</evidence>
<keyword evidence="8" id="KW-1185">Reference proteome</keyword>
<evidence type="ECO:0000256" key="5">
    <source>
        <dbReference type="SAM" id="Phobius"/>
    </source>
</evidence>
<organism evidence="7 8">
    <name type="scientific">Cecembia calidifontis</name>
    <dbReference type="NCBI Taxonomy" id="1187080"/>
    <lineage>
        <taxon>Bacteria</taxon>
        <taxon>Pseudomonadati</taxon>
        <taxon>Bacteroidota</taxon>
        <taxon>Cytophagia</taxon>
        <taxon>Cytophagales</taxon>
        <taxon>Cyclobacteriaceae</taxon>
        <taxon>Cecembia</taxon>
    </lineage>
</organism>
<feature type="transmembrane region" description="Helical" evidence="5">
    <location>
        <begin position="200"/>
        <end position="219"/>
    </location>
</feature>
<comment type="caution">
    <text evidence="7">The sequence shown here is derived from an EMBL/GenBank/DDBJ whole genome shotgun (WGS) entry which is preliminary data.</text>
</comment>
<dbReference type="PANTHER" id="PTHR11814">
    <property type="entry name" value="SULFATE TRANSPORTER"/>
    <property type="match status" value="1"/>
</dbReference>
<feature type="transmembrane region" description="Helical" evidence="5">
    <location>
        <begin position="234"/>
        <end position="251"/>
    </location>
</feature>
<dbReference type="OrthoDB" id="9769739at2"/>
<dbReference type="Proteomes" id="UP000292209">
    <property type="component" value="Unassembled WGS sequence"/>
</dbReference>
<evidence type="ECO:0000256" key="3">
    <source>
        <dbReference type="ARBA" id="ARBA00022989"/>
    </source>
</evidence>
<evidence type="ECO:0000256" key="4">
    <source>
        <dbReference type="ARBA" id="ARBA00023136"/>
    </source>
</evidence>
<feature type="transmembrane region" description="Helical" evidence="5">
    <location>
        <begin position="301"/>
        <end position="323"/>
    </location>
</feature>
<feature type="transmembrane region" description="Helical" evidence="5">
    <location>
        <begin position="71"/>
        <end position="98"/>
    </location>
</feature>
<reference evidence="7 8" key="1">
    <citation type="submission" date="2019-02" db="EMBL/GenBank/DDBJ databases">
        <title>Genomic Encyclopedia of Archaeal and Bacterial Type Strains, Phase II (KMG-II): from individual species to whole genera.</title>
        <authorList>
            <person name="Goeker M."/>
        </authorList>
    </citation>
    <scope>NUCLEOTIDE SEQUENCE [LARGE SCALE GENOMIC DNA]</scope>
    <source>
        <strain evidence="7 8">DSM 21411</strain>
    </source>
</reference>
<gene>
    <name evidence="7" type="ORF">BC751_2410</name>
</gene>
<feature type="transmembrane region" description="Helical" evidence="5">
    <location>
        <begin position="15"/>
        <end position="33"/>
    </location>
</feature>
<feature type="transmembrane region" description="Helical" evidence="5">
    <location>
        <begin position="170"/>
        <end position="188"/>
    </location>
</feature>
<proteinExistence type="predicted"/>
<feature type="transmembrane region" description="Helical" evidence="5">
    <location>
        <begin position="263"/>
        <end position="281"/>
    </location>
</feature>
<keyword evidence="3 5" id="KW-1133">Transmembrane helix</keyword>
<dbReference type="Pfam" id="PF00916">
    <property type="entry name" value="Sulfate_transp"/>
    <property type="match status" value="1"/>
</dbReference>
<dbReference type="EMBL" id="SGXG01000001">
    <property type="protein sequence ID" value="RZS96816.1"/>
    <property type="molecule type" value="Genomic_DNA"/>
</dbReference>
<dbReference type="InterPro" id="IPR011547">
    <property type="entry name" value="SLC26A/SulP_dom"/>
</dbReference>
<protein>
    <submittedName>
        <fullName evidence="7">MFS superfamily sulfate permease-like transporter</fullName>
    </submittedName>
</protein>
<feature type="transmembrane region" description="Helical" evidence="5">
    <location>
        <begin position="40"/>
        <end position="59"/>
    </location>
</feature>
<keyword evidence="2 5" id="KW-0812">Transmembrane</keyword>
<keyword evidence="4 5" id="KW-0472">Membrane</keyword>
<dbReference type="RefSeq" id="WP_130275683.1">
    <property type="nucleotide sequence ID" value="NZ_SGXG01000001.1"/>
</dbReference>
<evidence type="ECO:0000313" key="8">
    <source>
        <dbReference type="Proteomes" id="UP000292209"/>
    </source>
</evidence>
<dbReference type="GO" id="GO:0055085">
    <property type="term" value="P:transmembrane transport"/>
    <property type="evidence" value="ECO:0007669"/>
    <property type="project" value="InterPro"/>
</dbReference>
<sequence length="520" mass="55673">MIGQRSNFTRLNSDLPAGLVVFLVALPLCLGIALASGAPLFSGIIAGIVGGIIVGSLSGSHTSVSGPAAGLTVIVLNAITELGAFDIFLTAVFLAGVFQVLMGILKAGVIGYYFPSAVIKGMLAGIGIILIIKQIPYAFGVNESKSLANYIPFVNDWETVLELRNLTEEFEPGAILITLLSLAVLIIWEKPFIKKMSFSRLIPGPLVVVLLGIGLNLLFKSAIPSMYLQDEDRVILPVLNSFAGFLDLFVFPDFTQVFNSDVWLAAFTIGIIASLETLLSLEAADKIDPFKRISPPNRELFAQGIGNMVNGLIGGLPVTAVIVRSSANISAGAKSKLSAIFHGVLLFGSVLTIPKVLNLIPLASLAAILLSVGYKLAKFSLFKAQAKLGWDQFLPFIITILGIVIFDLLIGIGLGMGVSIVYILLRNFQNSHLLESRKAEKGDTIKITLSEEVSFLNKGALIKALEEIPDGKHVIIDGSKSKIIDHDVLEVIENFRTNAPSRNIDVDTIKIRGIKVSGLQ</sequence>
<dbReference type="GO" id="GO:0016020">
    <property type="term" value="C:membrane"/>
    <property type="evidence" value="ECO:0007669"/>
    <property type="project" value="UniProtKB-SubCell"/>
</dbReference>
<feature type="domain" description="SLC26A/SulP transporter" evidence="6">
    <location>
        <begin position="11"/>
        <end position="388"/>
    </location>
</feature>
<comment type="subcellular location">
    <subcellularLocation>
        <location evidence="1">Membrane</location>
        <topology evidence="1">Multi-pass membrane protein</topology>
    </subcellularLocation>
</comment>
<dbReference type="InterPro" id="IPR001902">
    <property type="entry name" value="SLC26A/SulP_fam"/>
</dbReference>
<feature type="transmembrane region" description="Helical" evidence="5">
    <location>
        <begin position="398"/>
        <end position="425"/>
    </location>
</feature>
<evidence type="ECO:0000256" key="2">
    <source>
        <dbReference type="ARBA" id="ARBA00022692"/>
    </source>
</evidence>
<feature type="transmembrane region" description="Helical" evidence="5">
    <location>
        <begin position="110"/>
        <end position="132"/>
    </location>
</feature>
<evidence type="ECO:0000313" key="7">
    <source>
        <dbReference type="EMBL" id="RZS96816.1"/>
    </source>
</evidence>
<evidence type="ECO:0000259" key="6">
    <source>
        <dbReference type="Pfam" id="PF00916"/>
    </source>
</evidence>
<name>A0A4Q7P9C7_9BACT</name>
<accession>A0A4Q7P9C7</accession>
<feature type="transmembrane region" description="Helical" evidence="5">
    <location>
        <begin position="359"/>
        <end position="377"/>
    </location>
</feature>
<dbReference type="AlphaFoldDB" id="A0A4Q7P9C7"/>